<evidence type="ECO:0000313" key="3">
    <source>
        <dbReference type="Proteomes" id="UP000621560"/>
    </source>
</evidence>
<dbReference type="SMART" id="SM00471">
    <property type="entry name" value="HDc"/>
    <property type="match status" value="1"/>
</dbReference>
<dbReference type="InterPro" id="IPR037522">
    <property type="entry name" value="HD_GYP_dom"/>
</dbReference>
<dbReference type="PANTHER" id="PTHR43155">
    <property type="entry name" value="CYCLIC DI-GMP PHOSPHODIESTERASE PA4108-RELATED"/>
    <property type="match status" value="1"/>
</dbReference>
<dbReference type="CDD" id="cd00077">
    <property type="entry name" value="HDc"/>
    <property type="match status" value="1"/>
</dbReference>
<evidence type="ECO:0000313" key="2">
    <source>
        <dbReference type="EMBL" id="MBD2845884.1"/>
    </source>
</evidence>
<dbReference type="EMBL" id="JACXIZ010000019">
    <property type="protein sequence ID" value="MBD2845884.1"/>
    <property type="molecule type" value="Genomic_DNA"/>
</dbReference>
<protein>
    <submittedName>
        <fullName evidence="2">HD domain-containing protein</fullName>
    </submittedName>
</protein>
<proteinExistence type="predicted"/>
<dbReference type="PROSITE" id="PS51832">
    <property type="entry name" value="HD_GYP"/>
    <property type="match status" value="1"/>
</dbReference>
<keyword evidence="3" id="KW-1185">Reference proteome</keyword>
<dbReference type="AlphaFoldDB" id="A0A927BUR4"/>
<comment type="caution">
    <text evidence="2">The sequence shown here is derived from an EMBL/GenBank/DDBJ whole genome shotgun (WGS) entry which is preliminary data.</text>
</comment>
<dbReference type="Proteomes" id="UP000621560">
    <property type="component" value="Unassembled WGS sequence"/>
</dbReference>
<dbReference type="RefSeq" id="WP_190917888.1">
    <property type="nucleotide sequence ID" value="NZ_JACXIZ010000019.1"/>
</dbReference>
<dbReference type="SUPFAM" id="SSF109604">
    <property type="entry name" value="HD-domain/PDEase-like"/>
    <property type="match status" value="1"/>
</dbReference>
<dbReference type="Gene3D" id="1.10.3210.10">
    <property type="entry name" value="Hypothetical protein af1432"/>
    <property type="match status" value="1"/>
</dbReference>
<feature type="domain" description="HD-GYP" evidence="1">
    <location>
        <begin position="118"/>
        <end position="314"/>
    </location>
</feature>
<dbReference type="PANTHER" id="PTHR43155:SF2">
    <property type="entry name" value="CYCLIC DI-GMP PHOSPHODIESTERASE PA4108"/>
    <property type="match status" value="1"/>
</dbReference>
<gene>
    <name evidence="2" type="ORF">IDH44_11835</name>
</gene>
<sequence>MRRKTVYMLEPGDVLSEPVRNKYGNAILEAGTQLTEHYIRRLKEIGVKSVTVKTKEIAAQPQKSQHSSVAPLRPVALATEKEIAALLLKKTDVEELPWAFSSPILEVQFRTIFRSIIVDLAAREEIMKQLKAIYDTDQYIFEHSIRVAVLAGMVGLSKQYSRTKLNELTLGALLFDIGMTSLPTSIIKSRSELTGPERRLLEHHTIEGYRVLISIDDFPAAAAKCALLHHERFDGSGYPMQFEGTQIPEYAQIVAMADVYDALISPRHHRRPYTVSEATEYMFASGNKYFEADLVRLFHNHICGYPVSTVVRLSSGQIGIVTSIHRAMAHRPVVKIVEESDGIKVTVPYEVDLKNDRNLVIVDSILGEQYT</sequence>
<organism evidence="2 3">
    <name type="scientific">Paenibacillus sabuli</name>
    <dbReference type="NCBI Taxonomy" id="2772509"/>
    <lineage>
        <taxon>Bacteria</taxon>
        <taxon>Bacillati</taxon>
        <taxon>Bacillota</taxon>
        <taxon>Bacilli</taxon>
        <taxon>Bacillales</taxon>
        <taxon>Paenibacillaceae</taxon>
        <taxon>Paenibacillus</taxon>
    </lineage>
</organism>
<dbReference type="Pfam" id="PF13487">
    <property type="entry name" value="HD_5"/>
    <property type="match status" value="1"/>
</dbReference>
<accession>A0A927BUR4</accession>
<evidence type="ECO:0000259" key="1">
    <source>
        <dbReference type="PROSITE" id="PS51832"/>
    </source>
</evidence>
<reference evidence="2" key="1">
    <citation type="submission" date="2020-09" db="EMBL/GenBank/DDBJ databases">
        <title>A novel bacterium of genus Paenibacillus, isolated from South China Sea.</title>
        <authorList>
            <person name="Huang H."/>
            <person name="Mo K."/>
            <person name="Hu Y."/>
        </authorList>
    </citation>
    <scope>NUCLEOTIDE SEQUENCE</scope>
    <source>
        <strain evidence="2">IB182496</strain>
    </source>
</reference>
<dbReference type="InterPro" id="IPR003607">
    <property type="entry name" value="HD/PDEase_dom"/>
</dbReference>
<name>A0A927BUR4_9BACL</name>